<keyword evidence="4" id="KW-1185">Reference proteome</keyword>
<dbReference type="SUPFAM" id="SSF81383">
    <property type="entry name" value="F-box domain"/>
    <property type="match status" value="1"/>
</dbReference>
<dbReference type="CDD" id="cd09917">
    <property type="entry name" value="F-box_SF"/>
    <property type="match status" value="1"/>
</dbReference>
<feature type="compositionally biased region" description="Low complexity" evidence="1">
    <location>
        <begin position="268"/>
        <end position="296"/>
    </location>
</feature>
<feature type="region of interest" description="Disordered" evidence="1">
    <location>
        <begin position="63"/>
        <end position="83"/>
    </location>
</feature>
<reference evidence="3 4" key="1">
    <citation type="submission" date="2019-10" db="EMBL/GenBank/DDBJ databases">
        <authorList>
            <person name="Palmer J.M."/>
        </authorList>
    </citation>
    <scope>NUCLEOTIDE SEQUENCE [LARGE SCALE GENOMIC DNA]</scope>
    <source>
        <strain evidence="3 4">TWF694</strain>
    </source>
</reference>
<evidence type="ECO:0000313" key="3">
    <source>
        <dbReference type="EMBL" id="KAK6537820.1"/>
    </source>
</evidence>
<dbReference type="SMART" id="SM00256">
    <property type="entry name" value="FBOX"/>
    <property type="match status" value="1"/>
</dbReference>
<name>A0AAV9X6W2_9PEZI</name>
<organism evidence="3 4">
    <name type="scientific">Orbilia ellipsospora</name>
    <dbReference type="NCBI Taxonomy" id="2528407"/>
    <lineage>
        <taxon>Eukaryota</taxon>
        <taxon>Fungi</taxon>
        <taxon>Dikarya</taxon>
        <taxon>Ascomycota</taxon>
        <taxon>Pezizomycotina</taxon>
        <taxon>Orbiliomycetes</taxon>
        <taxon>Orbiliales</taxon>
        <taxon>Orbiliaceae</taxon>
        <taxon>Orbilia</taxon>
    </lineage>
</organism>
<evidence type="ECO:0000256" key="1">
    <source>
        <dbReference type="SAM" id="MobiDB-lite"/>
    </source>
</evidence>
<comment type="caution">
    <text evidence="3">The sequence shown here is derived from an EMBL/GenBank/DDBJ whole genome shotgun (WGS) entry which is preliminary data.</text>
</comment>
<dbReference type="Pfam" id="PF00646">
    <property type="entry name" value="F-box"/>
    <property type="match status" value="1"/>
</dbReference>
<feature type="domain" description="F-box" evidence="2">
    <location>
        <begin position="341"/>
        <end position="389"/>
    </location>
</feature>
<feature type="region of interest" description="Disordered" evidence="1">
    <location>
        <begin position="224"/>
        <end position="324"/>
    </location>
</feature>
<feature type="compositionally biased region" description="Polar residues" evidence="1">
    <location>
        <begin position="69"/>
        <end position="83"/>
    </location>
</feature>
<protein>
    <recommendedName>
        <fullName evidence="2">F-box domain-containing protein</fullName>
    </recommendedName>
</protein>
<dbReference type="EMBL" id="JAVHJO010000008">
    <property type="protein sequence ID" value="KAK6537820.1"/>
    <property type="molecule type" value="Genomic_DNA"/>
</dbReference>
<evidence type="ECO:0000313" key="4">
    <source>
        <dbReference type="Proteomes" id="UP001365542"/>
    </source>
</evidence>
<dbReference type="InterPro" id="IPR036047">
    <property type="entry name" value="F-box-like_dom_sf"/>
</dbReference>
<dbReference type="InterPro" id="IPR001810">
    <property type="entry name" value="F-box_dom"/>
</dbReference>
<dbReference type="AlphaFoldDB" id="A0AAV9X6W2"/>
<sequence length="661" mass="74629">MDWPGSNKDLSPVCQCTHLCTCKAEKQRPRFLNLAKRSFTNIRLRSPKLPPETMQQCPMTPPDDCQPLTPVTSTTPNSAVSPTTKMEELIVLSPTQRSPVVMRKPVPSLIVPQTKPFAFLDTPEQTPIRTVRRDLSPARNVEDFGVPASRPLQKRSFSLIPENTPRSPIVVRTRGQSMDHTNNPIYIPKRKPVPIRIEKVPPRLGPSKEDLEETIEQTIAWLEQEQYDERDRNLSPSPVSPLSEKAEEISGSSEYTPLPLQHDRIAPGISGFPSFSSNSTLSSSPSLTSNSTSTSIESRTKTPPPVIPSTPSNAPRIARKPVGTPPVAIQRKAVRKQQRAPININSLPNEIIIKILSNLPSLDSVMSARLLSSRFNNIISANTMAFIQAINPSAYSLIQILFPGDDNFESFRSAYNSCLGVIDGLISRIRRRCPGLLRREMLDPLNKDEVRSMRMALWNIWCFSLIFSGDYADSEECHREHRVWLSRFGRKELFAMIEMCGLISVLLRPLLEIAYSVELTDKFRRDVYFDDQPLDIKDRYELIENLLAFLRTVGLDHIYELSSIFGSSETSTSPRITRNIACDYIIENLLIETWDRELGKSYSIFMMKPMKELHLELEKEVRKSDFDGKKARGEMGWGPSTLGNDEDEMSLSPTMDSMVGI</sequence>
<gene>
    <name evidence="3" type="ORF">TWF694_010723</name>
</gene>
<accession>A0AAV9X6W2</accession>
<dbReference type="Gene3D" id="1.20.1280.50">
    <property type="match status" value="1"/>
</dbReference>
<feature type="region of interest" description="Disordered" evidence="1">
    <location>
        <begin position="630"/>
        <end position="656"/>
    </location>
</feature>
<dbReference type="PROSITE" id="PS50181">
    <property type="entry name" value="FBOX"/>
    <property type="match status" value="1"/>
</dbReference>
<proteinExistence type="predicted"/>
<evidence type="ECO:0000259" key="2">
    <source>
        <dbReference type="PROSITE" id="PS50181"/>
    </source>
</evidence>
<dbReference type="Proteomes" id="UP001365542">
    <property type="component" value="Unassembled WGS sequence"/>
</dbReference>